<feature type="transmembrane region" description="Helical" evidence="2">
    <location>
        <begin position="142"/>
        <end position="162"/>
    </location>
</feature>
<dbReference type="OrthoDB" id="3693644at2"/>
<sequence>MRTEGNGTRVPSHPGPRSGPSHGTERDLTLRRAGPPGRWNRPMRTNTSTVIGTGTETAAPAAREPRLGVYGLTLAALVLPVVALAVSQGADLDRIGDAPVGTQIAMYGQAFMPALAALVACLAAGGVRAVDWGFHRVPWRTLAAAWAVPVLGVGLAYGTAWLTGAARFDPGNLAASTGLHPALGVLLGLVPGVVPFVVLALGEQLGWSSLLVMRLAARRSPAATAVILGLAWAAFHYPLMLFVPGAVEEGVAVPYAMLMFTLQTVTLAFPLVWLRLRTRSLWPVLVCHATVNASLYFVAEAMTSTHDRSAWMVGEGGALTTAGLAVAVLLTGRLWRRPRSR</sequence>
<dbReference type="Proteomes" id="UP000309033">
    <property type="component" value="Unassembled WGS sequence"/>
</dbReference>
<keyword evidence="4" id="KW-0378">Hydrolase</keyword>
<dbReference type="EMBL" id="VANP01000013">
    <property type="protein sequence ID" value="TLP54621.1"/>
    <property type="molecule type" value="Genomic_DNA"/>
</dbReference>
<dbReference type="AlphaFoldDB" id="A0A5R8YMC3"/>
<dbReference type="PANTHER" id="PTHR35797">
    <property type="entry name" value="PROTEASE-RELATED"/>
    <property type="match status" value="1"/>
</dbReference>
<evidence type="ECO:0000256" key="2">
    <source>
        <dbReference type="SAM" id="Phobius"/>
    </source>
</evidence>
<dbReference type="InterPro" id="IPR003675">
    <property type="entry name" value="Rce1/LyrA-like_dom"/>
</dbReference>
<dbReference type="PANTHER" id="PTHR35797:SF1">
    <property type="entry name" value="PROTEASE"/>
    <property type="match status" value="1"/>
</dbReference>
<keyword evidence="2" id="KW-1133">Transmembrane helix</keyword>
<dbReference type="GO" id="GO:0004175">
    <property type="term" value="F:endopeptidase activity"/>
    <property type="evidence" value="ECO:0007669"/>
    <property type="project" value="UniProtKB-ARBA"/>
</dbReference>
<name>A0A5R8YMC3_9ACTN</name>
<feature type="transmembrane region" description="Helical" evidence="2">
    <location>
        <begin position="110"/>
        <end position="130"/>
    </location>
</feature>
<evidence type="ECO:0000259" key="3">
    <source>
        <dbReference type="Pfam" id="PF02517"/>
    </source>
</evidence>
<keyword evidence="2" id="KW-0812">Transmembrane</keyword>
<evidence type="ECO:0000256" key="1">
    <source>
        <dbReference type="SAM" id="MobiDB-lite"/>
    </source>
</evidence>
<gene>
    <name evidence="4" type="ORF">FED44_28180</name>
</gene>
<dbReference type="InterPro" id="IPR042150">
    <property type="entry name" value="MmRce1-like"/>
</dbReference>
<feature type="transmembrane region" description="Helical" evidence="2">
    <location>
        <begin position="311"/>
        <end position="335"/>
    </location>
</feature>
<evidence type="ECO:0000313" key="5">
    <source>
        <dbReference type="Proteomes" id="UP000309033"/>
    </source>
</evidence>
<feature type="transmembrane region" description="Helical" evidence="2">
    <location>
        <begin position="255"/>
        <end position="274"/>
    </location>
</feature>
<organism evidence="4 5">
    <name type="scientific">Microbispora triticiradicis</name>
    <dbReference type="NCBI Taxonomy" id="2200763"/>
    <lineage>
        <taxon>Bacteria</taxon>
        <taxon>Bacillati</taxon>
        <taxon>Actinomycetota</taxon>
        <taxon>Actinomycetes</taxon>
        <taxon>Streptosporangiales</taxon>
        <taxon>Streptosporangiaceae</taxon>
        <taxon>Microbispora</taxon>
    </lineage>
</organism>
<protein>
    <submittedName>
        <fullName evidence="4">CPBP family intramembrane metalloprotease</fullName>
    </submittedName>
</protein>
<dbReference type="Pfam" id="PF02517">
    <property type="entry name" value="Rce1-like"/>
    <property type="match status" value="1"/>
</dbReference>
<keyword evidence="4" id="KW-0645">Protease</keyword>
<feature type="compositionally biased region" description="Low complexity" evidence="1">
    <location>
        <begin position="11"/>
        <end position="22"/>
    </location>
</feature>
<feature type="transmembrane region" description="Helical" evidence="2">
    <location>
        <begin position="281"/>
        <end position="299"/>
    </location>
</feature>
<reference evidence="4" key="1">
    <citation type="submission" date="2019-05" db="EMBL/GenBank/DDBJ databases">
        <title>Isolation, diversity and antifungal activity of Actinobacteria from wheat.</title>
        <authorList>
            <person name="Yu B."/>
        </authorList>
    </citation>
    <scope>NUCLEOTIDE SEQUENCE [LARGE SCALE GENOMIC DNA]</scope>
    <source>
        <strain evidence="4">NEAU-HEGS1-5</strain>
    </source>
</reference>
<dbReference type="GO" id="GO:0006508">
    <property type="term" value="P:proteolysis"/>
    <property type="evidence" value="ECO:0007669"/>
    <property type="project" value="UniProtKB-KW"/>
</dbReference>
<feature type="transmembrane region" description="Helical" evidence="2">
    <location>
        <begin position="182"/>
        <end position="201"/>
    </location>
</feature>
<evidence type="ECO:0000313" key="4">
    <source>
        <dbReference type="EMBL" id="TLP54621.1"/>
    </source>
</evidence>
<feature type="transmembrane region" description="Helical" evidence="2">
    <location>
        <begin position="222"/>
        <end position="243"/>
    </location>
</feature>
<feature type="domain" description="CAAX prenyl protease 2/Lysostaphin resistance protein A-like" evidence="3">
    <location>
        <begin position="190"/>
        <end position="293"/>
    </location>
</feature>
<proteinExistence type="predicted"/>
<keyword evidence="4" id="KW-0482">Metalloprotease</keyword>
<dbReference type="GO" id="GO:0080120">
    <property type="term" value="P:CAAX-box protein maturation"/>
    <property type="evidence" value="ECO:0007669"/>
    <property type="project" value="UniProtKB-ARBA"/>
</dbReference>
<comment type="caution">
    <text evidence="4">The sequence shown here is derived from an EMBL/GenBank/DDBJ whole genome shotgun (WGS) entry which is preliminary data.</text>
</comment>
<feature type="transmembrane region" description="Helical" evidence="2">
    <location>
        <begin position="67"/>
        <end position="90"/>
    </location>
</feature>
<dbReference type="GO" id="GO:0008237">
    <property type="term" value="F:metallopeptidase activity"/>
    <property type="evidence" value="ECO:0007669"/>
    <property type="project" value="UniProtKB-KW"/>
</dbReference>
<keyword evidence="2" id="KW-0472">Membrane</keyword>
<accession>A0A5R8YMC3</accession>
<keyword evidence="5" id="KW-1185">Reference proteome</keyword>
<feature type="region of interest" description="Disordered" evidence="1">
    <location>
        <begin position="1"/>
        <end position="51"/>
    </location>
</feature>